<dbReference type="GO" id="GO:0042256">
    <property type="term" value="P:cytosolic ribosome assembly"/>
    <property type="evidence" value="ECO:0007669"/>
    <property type="project" value="UniProtKB-UniRule"/>
</dbReference>
<dbReference type="GO" id="GO:0017148">
    <property type="term" value="P:negative regulation of translation"/>
    <property type="evidence" value="ECO:0007669"/>
    <property type="project" value="UniProtKB-UniRule"/>
</dbReference>
<keyword evidence="4" id="KW-1185">Reference proteome</keyword>
<dbReference type="InterPro" id="IPR004394">
    <property type="entry name" value="Iojap/RsfS/C7orf30"/>
</dbReference>
<dbReference type="STRING" id="61595.SAMN05421644_11331"/>
<reference evidence="4" key="1">
    <citation type="submission" date="2016-10" db="EMBL/GenBank/DDBJ databases">
        <authorList>
            <person name="Varghese N."/>
            <person name="Submissions S."/>
        </authorList>
    </citation>
    <scope>NUCLEOTIDE SEQUENCE [LARGE SCALE GENOMIC DNA]</scope>
    <source>
        <strain evidence="4">DSM 173</strain>
    </source>
</reference>
<dbReference type="SUPFAM" id="SSF81301">
    <property type="entry name" value="Nucleotidyltransferase"/>
    <property type="match status" value="1"/>
</dbReference>
<protein>
    <recommendedName>
        <fullName evidence="2">Ribosomal silencing factor RsfS</fullName>
    </recommendedName>
</protein>
<dbReference type="EMBL" id="FNOW01000013">
    <property type="protein sequence ID" value="SDX78429.1"/>
    <property type="molecule type" value="Genomic_DNA"/>
</dbReference>
<dbReference type="PANTHER" id="PTHR21043">
    <property type="entry name" value="IOJAP SUPERFAMILY ORTHOLOG"/>
    <property type="match status" value="1"/>
</dbReference>
<dbReference type="GO" id="GO:0043023">
    <property type="term" value="F:ribosomal large subunit binding"/>
    <property type="evidence" value="ECO:0007669"/>
    <property type="project" value="TreeGrafter"/>
</dbReference>
<evidence type="ECO:0000256" key="1">
    <source>
        <dbReference type="ARBA" id="ARBA00010574"/>
    </source>
</evidence>
<name>A0A1H3EKG1_ALLWA</name>
<dbReference type="InterPro" id="IPR043519">
    <property type="entry name" value="NT_sf"/>
</dbReference>
<dbReference type="AlphaFoldDB" id="A0A1H3EKG1"/>
<dbReference type="GO" id="GO:0005737">
    <property type="term" value="C:cytoplasm"/>
    <property type="evidence" value="ECO:0007669"/>
    <property type="project" value="UniProtKB-SubCell"/>
</dbReference>
<gene>
    <name evidence="2" type="primary">rsfS</name>
    <name evidence="3" type="ORF">SAMN05421644_11331</name>
</gene>
<comment type="subcellular location">
    <subcellularLocation>
        <location evidence="2">Cytoplasm</location>
    </subcellularLocation>
</comment>
<proteinExistence type="inferred from homology"/>
<dbReference type="GO" id="GO:0090071">
    <property type="term" value="P:negative regulation of ribosome biogenesis"/>
    <property type="evidence" value="ECO:0007669"/>
    <property type="project" value="UniProtKB-UniRule"/>
</dbReference>
<keyword evidence="2" id="KW-0810">Translation regulation</keyword>
<dbReference type="HAMAP" id="MF_01477">
    <property type="entry name" value="Iojap_RsfS"/>
    <property type="match status" value="1"/>
</dbReference>
<organism evidence="3 4">
    <name type="scientific">Allochromatium warmingii</name>
    <name type="common">Chromatium warmingii</name>
    <dbReference type="NCBI Taxonomy" id="61595"/>
    <lineage>
        <taxon>Bacteria</taxon>
        <taxon>Pseudomonadati</taxon>
        <taxon>Pseudomonadota</taxon>
        <taxon>Gammaproteobacteria</taxon>
        <taxon>Chromatiales</taxon>
        <taxon>Chromatiaceae</taxon>
        <taxon>Allochromatium</taxon>
    </lineage>
</organism>
<dbReference type="NCBIfam" id="TIGR00090">
    <property type="entry name" value="rsfS_iojap_ybeB"/>
    <property type="match status" value="1"/>
</dbReference>
<accession>A0A1H3EKG1</accession>
<evidence type="ECO:0000313" key="4">
    <source>
        <dbReference type="Proteomes" id="UP000198672"/>
    </source>
</evidence>
<comment type="similarity">
    <text evidence="1 2">Belongs to the Iojap/RsfS family.</text>
</comment>
<comment type="function">
    <text evidence="2">Functions as a ribosomal silencing factor. Interacts with ribosomal protein uL14 (rplN), blocking formation of intersubunit bridge B8. Prevents association of the 30S and 50S ribosomal subunits and the formation of functional ribosomes, thus repressing translation.</text>
</comment>
<dbReference type="Pfam" id="PF02410">
    <property type="entry name" value="RsfS"/>
    <property type="match status" value="1"/>
</dbReference>
<dbReference type="Gene3D" id="3.30.460.10">
    <property type="entry name" value="Beta Polymerase, domain 2"/>
    <property type="match status" value="1"/>
</dbReference>
<comment type="subunit">
    <text evidence="2">Interacts with ribosomal protein uL14 (rplN).</text>
</comment>
<dbReference type="Proteomes" id="UP000198672">
    <property type="component" value="Unassembled WGS sequence"/>
</dbReference>
<evidence type="ECO:0000313" key="3">
    <source>
        <dbReference type="EMBL" id="SDX78429.1"/>
    </source>
</evidence>
<keyword evidence="2" id="KW-0678">Repressor</keyword>
<keyword evidence="2" id="KW-0963">Cytoplasm</keyword>
<evidence type="ECO:0000256" key="2">
    <source>
        <dbReference type="HAMAP-Rule" id="MF_01477"/>
    </source>
</evidence>
<sequence length="128" mass="13899">MMNTHAQSIPLDQLKQIVLETLDDMKARDVQVLDVRGKTAVTDYMIIASGTSDRHVKAIAETVAFRAKDAGETPLGAEGLAEGEWALVDLNGVVVHVMLPKVRDFYGLERLWSVPTAATAPRLTIVSA</sequence>
<dbReference type="PANTHER" id="PTHR21043:SF0">
    <property type="entry name" value="MITOCHONDRIAL ASSEMBLY OF RIBOSOMAL LARGE SUBUNIT PROTEIN 1"/>
    <property type="match status" value="1"/>
</dbReference>